<sequence length="220" mass="24403">MNGYDFSLSGAQLKALWSGALWWPEQSLMIVSDLHLGKSERVARQNGDPLPPYDTRDTLNRLAADLALSHARTVICLGNSFADITPQDSLPEEERQWLYRMQEGRRWVWIDGPQTADPIEFGGAHLTELPLPPLTFRYIAQSGTSGEISGYYHPTATRETDGRVLTRPAFLIDSNRVILPAYGTHTGGPEVRITVPDQLLRPEAVAILTGSPSTPIPMLR</sequence>
<dbReference type="Proteomes" id="UP000530268">
    <property type="component" value="Unassembled WGS sequence"/>
</dbReference>
<evidence type="ECO:0000313" key="2">
    <source>
        <dbReference type="Proteomes" id="UP000530268"/>
    </source>
</evidence>
<proteinExistence type="predicted"/>
<keyword evidence="2" id="KW-1185">Reference proteome</keyword>
<organism evidence="1 2">
    <name type="scientific">Sulfitobacter undariae</name>
    <dbReference type="NCBI Taxonomy" id="1563671"/>
    <lineage>
        <taxon>Bacteria</taxon>
        <taxon>Pseudomonadati</taxon>
        <taxon>Pseudomonadota</taxon>
        <taxon>Alphaproteobacteria</taxon>
        <taxon>Rhodobacterales</taxon>
        <taxon>Roseobacteraceae</taxon>
        <taxon>Sulfitobacter</taxon>
    </lineage>
</organism>
<dbReference type="InterPro" id="IPR029052">
    <property type="entry name" value="Metallo-depent_PP-like"/>
</dbReference>
<evidence type="ECO:0000313" key="1">
    <source>
        <dbReference type="EMBL" id="MBB3992866.1"/>
    </source>
</evidence>
<protein>
    <recommendedName>
        <fullName evidence="3">Phosphoesterase</fullName>
    </recommendedName>
</protein>
<reference evidence="1 2" key="1">
    <citation type="submission" date="2020-08" db="EMBL/GenBank/DDBJ databases">
        <title>Genomic Encyclopedia of Type Strains, Phase IV (KMG-IV): sequencing the most valuable type-strain genomes for metagenomic binning, comparative biology and taxonomic classification.</title>
        <authorList>
            <person name="Goeker M."/>
        </authorList>
    </citation>
    <scope>NUCLEOTIDE SEQUENCE [LARGE SCALE GENOMIC DNA]</scope>
    <source>
        <strain evidence="1 2">DSM 102234</strain>
    </source>
</reference>
<dbReference type="EMBL" id="JACIEI010000001">
    <property type="protein sequence ID" value="MBB3992866.1"/>
    <property type="molecule type" value="Genomic_DNA"/>
</dbReference>
<name>A0A7W6GYG8_9RHOB</name>
<comment type="caution">
    <text evidence="1">The sequence shown here is derived from an EMBL/GenBank/DDBJ whole genome shotgun (WGS) entry which is preliminary data.</text>
</comment>
<dbReference type="AlphaFoldDB" id="A0A7W6GYG8"/>
<accession>A0A7W6GYG8</accession>
<dbReference type="NCBIfam" id="TIGR04123">
    <property type="entry name" value="P_estr_lig_assc"/>
    <property type="match status" value="1"/>
</dbReference>
<dbReference type="PANTHER" id="PTHR39323:SF1">
    <property type="entry name" value="BLR1149 PROTEIN"/>
    <property type="match status" value="1"/>
</dbReference>
<dbReference type="PANTHER" id="PTHR39323">
    <property type="entry name" value="BLR1149 PROTEIN"/>
    <property type="match status" value="1"/>
</dbReference>
<dbReference type="SUPFAM" id="SSF56300">
    <property type="entry name" value="Metallo-dependent phosphatases"/>
    <property type="match status" value="1"/>
</dbReference>
<dbReference type="RefSeq" id="WP_184562360.1">
    <property type="nucleotide sequence ID" value="NZ_JACIEI010000001.1"/>
</dbReference>
<evidence type="ECO:0008006" key="3">
    <source>
        <dbReference type="Google" id="ProtNLM"/>
    </source>
</evidence>
<gene>
    <name evidence="1" type="ORF">GGR95_000485</name>
</gene>
<dbReference type="InterPro" id="IPR026336">
    <property type="entry name" value="PdeM-like"/>
</dbReference>